<protein>
    <submittedName>
        <fullName evidence="2">Pilus assembly protein TraF, putative</fullName>
    </submittedName>
</protein>
<sequence length="337" mass="37580">MGHCSNQRIHHGNVLAIAVATTFIGLCLSFCGPDVAQANVLSGDTHGWFWYQLPPPPPKPLPPPRPVVQAPPKPAPVKKVAPKPAGPKVFSVQWIKKTLPKWRNRAINDPSTKNVTQYLALQKVMFDKAQNFAERFVQVANTNPVLNYSAIIPRSGAGNTDFQSYLQQNKMRALRYLSKHVGMWVFVKHGCPFCDMQLTQYGNMNQMIHFATDYIDVNNGPITGLPKNAVLVQDHGQAKDLHLVETPTIIMIYPPDNFAIIAQGYQVMGSLEDNILADAEYLHLLPKKLTEWTGANAYERGVLTTAQMKQAQNQKNANPQTITQYIENATASRISNW</sequence>
<evidence type="ECO:0000313" key="3">
    <source>
        <dbReference type="Proteomes" id="UP000001362"/>
    </source>
</evidence>
<dbReference type="eggNOG" id="COG0526">
    <property type="taxonomic scope" value="Bacteria"/>
</dbReference>
<organism evidence="2 3">
    <name type="scientific">Acidithiobacillus ferrooxidans (strain ATCC 23270 / DSM 14882 / CIP 104768 / NCIMB 8455)</name>
    <name type="common">Ferrobacillus ferrooxidans (strain ATCC 23270)</name>
    <dbReference type="NCBI Taxonomy" id="243159"/>
    <lineage>
        <taxon>Bacteria</taxon>
        <taxon>Pseudomonadati</taxon>
        <taxon>Pseudomonadota</taxon>
        <taxon>Acidithiobacillia</taxon>
        <taxon>Acidithiobacillales</taxon>
        <taxon>Acidithiobacillaceae</taxon>
        <taxon>Acidithiobacillus</taxon>
    </lineage>
</organism>
<evidence type="ECO:0000256" key="1">
    <source>
        <dbReference type="SAM" id="MobiDB-lite"/>
    </source>
</evidence>
<name>B7J814_ACIF2</name>
<proteinExistence type="predicted"/>
<dbReference type="AlphaFoldDB" id="B7J814"/>
<feature type="compositionally biased region" description="Pro residues" evidence="1">
    <location>
        <begin position="60"/>
        <end position="75"/>
    </location>
</feature>
<dbReference type="HOGENOM" id="CLU_068456_1_0_6"/>
<dbReference type="STRING" id="243159.AFE_1066"/>
<dbReference type="EMBL" id="CP001219">
    <property type="protein sequence ID" value="ACK80154.1"/>
    <property type="molecule type" value="Genomic_DNA"/>
</dbReference>
<dbReference type="Proteomes" id="UP000001362">
    <property type="component" value="Chromosome"/>
</dbReference>
<feature type="region of interest" description="Disordered" evidence="1">
    <location>
        <begin position="60"/>
        <end position="84"/>
    </location>
</feature>
<evidence type="ECO:0000313" key="2">
    <source>
        <dbReference type="EMBL" id="ACK80154.1"/>
    </source>
</evidence>
<gene>
    <name evidence="2" type="ordered locus">AFE_1066</name>
</gene>
<dbReference type="InterPro" id="IPR039555">
    <property type="entry name" value="TraF/TrbB"/>
</dbReference>
<reference evidence="2 3" key="1">
    <citation type="journal article" date="2008" name="BMC Genomics">
        <title>Acidithiobacillus ferrooxidans metabolism: from genome sequence to industrial applications.</title>
        <authorList>
            <person name="Valdes J."/>
            <person name="Pedroso I."/>
            <person name="Quatrini R."/>
            <person name="Dodson R.J."/>
            <person name="Tettelin H."/>
            <person name="Blake R.II."/>
            <person name="Eisen J.A."/>
            <person name="Holmes D.S."/>
        </authorList>
    </citation>
    <scope>NUCLEOTIDE SEQUENCE [LARGE SCALE GENOMIC DNA]</scope>
    <source>
        <strain evidence="3">ATCC 23270 / DSM 14882 / CIP 104768 / NCIMB 8455</strain>
    </source>
</reference>
<dbReference type="Pfam" id="PF13728">
    <property type="entry name" value="TraF"/>
    <property type="match status" value="1"/>
</dbReference>
<accession>B7J814</accession>
<keyword evidence="3" id="KW-1185">Reference proteome</keyword>
<dbReference type="KEGG" id="afr:AFE_1066"/>
<dbReference type="PaxDb" id="243159-AFE_1066"/>